<feature type="compositionally biased region" description="Acidic residues" evidence="1">
    <location>
        <begin position="58"/>
        <end position="72"/>
    </location>
</feature>
<feature type="compositionally biased region" description="Basic and acidic residues" evidence="1">
    <location>
        <begin position="40"/>
        <end position="57"/>
    </location>
</feature>
<dbReference type="Proteomes" id="UP001431209">
    <property type="component" value="Unassembled WGS sequence"/>
</dbReference>
<sequence length="352" mass="39431">MQRRRRRTDEEGSGSEAEEDYESDQSYDPEAEEHDDVNDDEKNQDEIQDDGAVHSDEEEHQDEEEIDYVETLEEAKPSAQDSPRGAKSQRGTGRGSRGRGSTTPEPRRPGSSEKRPVLRGAMGAARKPGRGRGRGRGVDREGSTTPDGQQQGADVVQLDANNKPIRKRRERKRFPKDGQAASEDQGSSGRQLSPTPGAGRGDNRPQLRGAKVKGVKRMGRGQSLDQPPSSPTHPRGRGRGQFSHNHQPINSKRYSVQRQQDGNDPSNDYRHDQQEYYNPYQQNQYVYYDYPQQPIYHSPTPLFVPEYAHQDTTTATVAPSTSSIKLNANSKAYVPKQFQQQQEATTDANNES</sequence>
<dbReference type="AlphaFoldDB" id="A0AAW2ZPS1"/>
<feature type="region of interest" description="Disordered" evidence="1">
    <location>
        <begin position="1"/>
        <end position="275"/>
    </location>
</feature>
<feature type="compositionally biased region" description="Polar residues" evidence="1">
    <location>
        <begin position="182"/>
        <end position="194"/>
    </location>
</feature>
<comment type="caution">
    <text evidence="2">The sequence shown here is derived from an EMBL/GenBank/DDBJ whole genome shotgun (WGS) entry which is preliminary data.</text>
</comment>
<feature type="compositionally biased region" description="Basic residues" evidence="1">
    <location>
        <begin position="210"/>
        <end position="219"/>
    </location>
</feature>
<name>A0AAW2ZPS1_9EUKA</name>
<feature type="compositionally biased region" description="Basic residues" evidence="1">
    <location>
        <begin position="164"/>
        <end position="174"/>
    </location>
</feature>
<reference evidence="2 3" key="1">
    <citation type="submission" date="2024-03" db="EMBL/GenBank/DDBJ databases">
        <title>The Acrasis kona genome and developmental transcriptomes reveal deep origins of eukaryotic multicellular pathways.</title>
        <authorList>
            <person name="Sheikh S."/>
            <person name="Fu C.-J."/>
            <person name="Brown M.W."/>
            <person name="Baldauf S.L."/>
        </authorList>
    </citation>
    <scope>NUCLEOTIDE SEQUENCE [LARGE SCALE GENOMIC DNA]</scope>
    <source>
        <strain evidence="2 3">ATCC MYA-3509</strain>
    </source>
</reference>
<feature type="compositionally biased region" description="Acidic residues" evidence="1">
    <location>
        <begin position="11"/>
        <end position="39"/>
    </location>
</feature>
<dbReference type="EMBL" id="JAOPGA020001721">
    <property type="protein sequence ID" value="KAL0490800.1"/>
    <property type="molecule type" value="Genomic_DNA"/>
</dbReference>
<accession>A0AAW2ZPS1</accession>
<evidence type="ECO:0000256" key="1">
    <source>
        <dbReference type="SAM" id="MobiDB-lite"/>
    </source>
</evidence>
<feature type="compositionally biased region" description="Basic and acidic residues" evidence="1">
    <location>
        <begin position="105"/>
        <end position="116"/>
    </location>
</feature>
<protein>
    <submittedName>
        <fullName evidence="2">Developmentally-regulated protein</fullName>
    </submittedName>
</protein>
<organism evidence="2 3">
    <name type="scientific">Acrasis kona</name>
    <dbReference type="NCBI Taxonomy" id="1008807"/>
    <lineage>
        <taxon>Eukaryota</taxon>
        <taxon>Discoba</taxon>
        <taxon>Heterolobosea</taxon>
        <taxon>Tetramitia</taxon>
        <taxon>Eutetramitia</taxon>
        <taxon>Acrasidae</taxon>
        <taxon>Acrasis</taxon>
    </lineage>
</organism>
<keyword evidence="3" id="KW-1185">Reference proteome</keyword>
<gene>
    <name evidence="2" type="ORF">AKO1_009624</name>
</gene>
<feature type="compositionally biased region" description="Polar residues" evidence="1">
    <location>
        <begin position="242"/>
        <end position="266"/>
    </location>
</feature>
<evidence type="ECO:0000313" key="2">
    <source>
        <dbReference type="EMBL" id="KAL0490800.1"/>
    </source>
</evidence>
<feature type="compositionally biased region" description="Polar residues" evidence="1">
    <location>
        <begin position="143"/>
        <end position="152"/>
    </location>
</feature>
<evidence type="ECO:0000313" key="3">
    <source>
        <dbReference type="Proteomes" id="UP001431209"/>
    </source>
</evidence>
<proteinExistence type="predicted"/>